<evidence type="ECO:0000256" key="2">
    <source>
        <dbReference type="ARBA" id="ARBA00022842"/>
    </source>
</evidence>
<dbReference type="SUPFAM" id="SSF53335">
    <property type="entry name" value="S-adenosyl-L-methionine-dependent methyltransferases"/>
    <property type="match status" value="1"/>
</dbReference>
<reference evidence="3 4" key="1">
    <citation type="submission" date="2024-01" db="EMBL/GenBank/DDBJ databases">
        <title>Genome assemblies of Stephania.</title>
        <authorList>
            <person name="Yang L."/>
        </authorList>
    </citation>
    <scope>NUCLEOTIDE SEQUENCE [LARGE SCALE GENOMIC DNA]</scope>
    <source>
        <strain evidence="3">QJT</strain>
        <tissue evidence="3">Leaf</tissue>
    </source>
</reference>
<dbReference type="GO" id="GO:0046872">
    <property type="term" value="F:metal ion binding"/>
    <property type="evidence" value="ECO:0007669"/>
    <property type="project" value="UniProtKB-KW"/>
</dbReference>
<sequence length="368" mass="41326">MNVEKVFHMKGGTGEKSYAKNSSLQRRALDMMRHITVDTILDMYLGTNSQSLAIADLGCSSGPNTLSVIKEIINAIKGASSMALRSVPEFRVYLNDLPSNDFNSIFTALPDLFEELGKGRAEQCSSMIFIYAVPGSFYGRLFPTNSLHFIHSSYSLHWLSRIPPALYDEEKKSINKGKVYISETSPPKVSMAYLSQFQQDFSYFLRLRSEELVSGGRMVFTLLGRSGPNHIDRGNSFLWELLSQSLSIMVSQGEIEGEKLDSYDAHFYAPSREEIEDEVSRDGSFAIDCLEMFEIGREDKDIATHGRTITTTVRAIQEPLIQHHFGDGVADELFKIYGKLIDEEIGKQEIRPITFIVVLRKPNSSSAN</sequence>
<dbReference type="Gene3D" id="3.40.50.150">
    <property type="entry name" value="Vaccinia Virus protein VP39"/>
    <property type="match status" value="1"/>
</dbReference>
<dbReference type="PANTHER" id="PTHR31009">
    <property type="entry name" value="S-ADENOSYL-L-METHIONINE:CARBOXYL METHYLTRANSFERASE FAMILY PROTEIN"/>
    <property type="match status" value="1"/>
</dbReference>
<protein>
    <submittedName>
        <fullName evidence="3">Uncharacterized protein</fullName>
    </submittedName>
</protein>
<comment type="caution">
    <text evidence="3">The sequence shown here is derived from an EMBL/GenBank/DDBJ whole genome shotgun (WGS) entry which is preliminary data.</text>
</comment>
<evidence type="ECO:0000256" key="1">
    <source>
        <dbReference type="ARBA" id="ARBA00022723"/>
    </source>
</evidence>
<dbReference type="InterPro" id="IPR029063">
    <property type="entry name" value="SAM-dependent_MTases_sf"/>
</dbReference>
<proteinExistence type="predicted"/>
<name>A0AAP0P429_9MAGN</name>
<evidence type="ECO:0000313" key="3">
    <source>
        <dbReference type="EMBL" id="KAK9129818.1"/>
    </source>
</evidence>
<dbReference type="GO" id="GO:0008168">
    <property type="term" value="F:methyltransferase activity"/>
    <property type="evidence" value="ECO:0007669"/>
    <property type="project" value="InterPro"/>
</dbReference>
<keyword evidence="4" id="KW-1185">Reference proteome</keyword>
<keyword evidence="1" id="KW-0479">Metal-binding</keyword>
<keyword evidence="2" id="KW-0460">Magnesium</keyword>
<dbReference type="Pfam" id="PF03492">
    <property type="entry name" value="Methyltransf_7"/>
    <property type="match status" value="1"/>
</dbReference>
<accession>A0AAP0P429</accession>
<dbReference type="InterPro" id="IPR005299">
    <property type="entry name" value="MeTrfase_7"/>
</dbReference>
<dbReference type="EMBL" id="JBBNAE010000004">
    <property type="protein sequence ID" value="KAK9129818.1"/>
    <property type="molecule type" value="Genomic_DNA"/>
</dbReference>
<gene>
    <name evidence="3" type="ORF">Sjap_010305</name>
</gene>
<dbReference type="AlphaFoldDB" id="A0AAP0P429"/>
<evidence type="ECO:0000313" key="4">
    <source>
        <dbReference type="Proteomes" id="UP001417504"/>
    </source>
</evidence>
<organism evidence="3 4">
    <name type="scientific">Stephania japonica</name>
    <dbReference type="NCBI Taxonomy" id="461633"/>
    <lineage>
        <taxon>Eukaryota</taxon>
        <taxon>Viridiplantae</taxon>
        <taxon>Streptophyta</taxon>
        <taxon>Embryophyta</taxon>
        <taxon>Tracheophyta</taxon>
        <taxon>Spermatophyta</taxon>
        <taxon>Magnoliopsida</taxon>
        <taxon>Ranunculales</taxon>
        <taxon>Menispermaceae</taxon>
        <taxon>Menispermoideae</taxon>
        <taxon>Cissampelideae</taxon>
        <taxon>Stephania</taxon>
    </lineage>
</organism>
<dbReference type="Gene3D" id="1.10.1200.270">
    <property type="entry name" value="Methyltransferase, alpha-helical capping domain"/>
    <property type="match status" value="1"/>
</dbReference>
<dbReference type="InterPro" id="IPR042086">
    <property type="entry name" value="MeTrfase_capping"/>
</dbReference>
<dbReference type="Proteomes" id="UP001417504">
    <property type="component" value="Unassembled WGS sequence"/>
</dbReference>